<organism evidence="1 2">
    <name type="scientific">Microbacterium aquimaris</name>
    <dbReference type="NCBI Taxonomy" id="459816"/>
    <lineage>
        <taxon>Bacteria</taxon>
        <taxon>Bacillati</taxon>
        <taxon>Actinomycetota</taxon>
        <taxon>Actinomycetes</taxon>
        <taxon>Micrococcales</taxon>
        <taxon>Microbacteriaceae</taxon>
        <taxon>Microbacterium</taxon>
    </lineage>
</organism>
<dbReference type="InterPro" id="IPR017946">
    <property type="entry name" value="PLC-like_Pdiesterase_TIM-brl"/>
</dbReference>
<dbReference type="Gene3D" id="3.20.20.190">
    <property type="entry name" value="Phosphatidylinositol (PI) phosphodiesterase"/>
    <property type="match status" value="1"/>
</dbReference>
<protein>
    <submittedName>
        <fullName evidence="1">Uncharacterized protein</fullName>
    </submittedName>
</protein>
<dbReference type="RefSeq" id="WP_194423874.1">
    <property type="nucleotide sequence ID" value="NZ_BAAAPT010000001.1"/>
</dbReference>
<name>A0ABU5N574_9MICO</name>
<evidence type="ECO:0000313" key="1">
    <source>
        <dbReference type="EMBL" id="MDZ8161233.1"/>
    </source>
</evidence>
<proteinExistence type="predicted"/>
<keyword evidence="2" id="KW-1185">Reference proteome</keyword>
<sequence length="217" mass="21867">MPPTPAPNPALYLRLSAEVALADAAGLGADGVSCDLSIRDERTVLAGDTVLEVLLTDAARLGLRVELVAGGLTDLGEQSSLIAAAVATLVSARLVTGDVLLTSLDHASVVAIGGNAVGLRLGLRHLAALHEGPRYAAQVGAVSLHPMAGVVTGPSTAAASEAGVGVHAWTFAAPWWPVSERDQVVRALAAGVDAVTVSDPGLLRLRGTAGQTAEVRA</sequence>
<dbReference type="Proteomes" id="UP001291912">
    <property type="component" value="Unassembled WGS sequence"/>
</dbReference>
<gene>
    <name evidence="1" type="ORF">R2Q92_05240</name>
</gene>
<reference evidence="1 2" key="1">
    <citation type="submission" date="2023-10" db="EMBL/GenBank/DDBJ databases">
        <title>Microbacterium xanthum sp. nov., isolated from seaweed.</title>
        <authorList>
            <person name="Lee S.D."/>
        </authorList>
    </citation>
    <scope>NUCLEOTIDE SEQUENCE [LARGE SCALE GENOMIC DNA]</scope>
    <source>
        <strain evidence="1 2">KCTC 19124</strain>
    </source>
</reference>
<accession>A0ABU5N574</accession>
<dbReference type="SUPFAM" id="SSF51695">
    <property type="entry name" value="PLC-like phosphodiesterases"/>
    <property type="match status" value="1"/>
</dbReference>
<dbReference type="EMBL" id="JAWJYN010000001">
    <property type="protein sequence ID" value="MDZ8161233.1"/>
    <property type="molecule type" value="Genomic_DNA"/>
</dbReference>
<comment type="caution">
    <text evidence="1">The sequence shown here is derived from an EMBL/GenBank/DDBJ whole genome shotgun (WGS) entry which is preliminary data.</text>
</comment>
<evidence type="ECO:0000313" key="2">
    <source>
        <dbReference type="Proteomes" id="UP001291912"/>
    </source>
</evidence>